<accession>A0A432Z5Y4</accession>
<sequence length="182" mass="20627">MEDKNRTYNNSLLLAVNNSTKLFGKPIGVDIAKFLSSNELLEVGIIAKMFLSNIPDDGLIGRKCHIVNDNFIRNYNDISKGYPIKMYMTIGNVYFKNEIQYEEQTVDTLKSIIKKGPSAEPLDTHVWLTLEDGCVLDLTLLNSGGVDRKTPLFLWSPTVESDYYFQPLLFDNGFANKVDTLF</sequence>
<name>A0A432Z5Y4_9GAMM</name>
<evidence type="ECO:0000313" key="2">
    <source>
        <dbReference type="Proteomes" id="UP000288058"/>
    </source>
</evidence>
<gene>
    <name evidence="1" type="ORF">CWI78_02315</name>
</gene>
<comment type="caution">
    <text evidence="1">The sequence shown here is derived from an EMBL/GenBank/DDBJ whole genome shotgun (WGS) entry which is preliminary data.</text>
</comment>
<dbReference type="RefSeq" id="WP_126779881.1">
    <property type="nucleotide sequence ID" value="NZ_PIQC01000001.1"/>
</dbReference>
<dbReference type="Proteomes" id="UP000288058">
    <property type="component" value="Unassembled WGS sequence"/>
</dbReference>
<proteinExistence type="predicted"/>
<reference evidence="2" key="1">
    <citation type="journal article" date="2018" name="Front. Microbiol.">
        <title>Genome-Based Analysis Reveals the Taxonomy and Diversity of the Family Idiomarinaceae.</title>
        <authorList>
            <person name="Liu Y."/>
            <person name="Lai Q."/>
            <person name="Shao Z."/>
        </authorList>
    </citation>
    <scope>NUCLEOTIDE SEQUENCE [LARGE SCALE GENOMIC DNA]</scope>
    <source>
        <strain evidence="2">R22</strain>
    </source>
</reference>
<dbReference type="OrthoDB" id="6400654at2"/>
<protein>
    <submittedName>
        <fullName evidence="1">Uncharacterized protein</fullName>
    </submittedName>
</protein>
<keyword evidence="2" id="KW-1185">Reference proteome</keyword>
<evidence type="ECO:0000313" key="1">
    <source>
        <dbReference type="EMBL" id="RUO73301.1"/>
    </source>
</evidence>
<dbReference type="AlphaFoldDB" id="A0A432Z5Y4"/>
<organism evidence="1 2">
    <name type="scientific">Idiomarina ramblicola</name>
    <dbReference type="NCBI Taxonomy" id="263724"/>
    <lineage>
        <taxon>Bacteria</taxon>
        <taxon>Pseudomonadati</taxon>
        <taxon>Pseudomonadota</taxon>
        <taxon>Gammaproteobacteria</taxon>
        <taxon>Alteromonadales</taxon>
        <taxon>Idiomarinaceae</taxon>
        <taxon>Idiomarina</taxon>
    </lineage>
</organism>
<dbReference type="EMBL" id="PIQC01000001">
    <property type="protein sequence ID" value="RUO73301.1"/>
    <property type="molecule type" value="Genomic_DNA"/>
</dbReference>